<evidence type="ECO:0000259" key="1">
    <source>
        <dbReference type="SMART" id="SM00873"/>
    </source>
</evidence>
<dbReference type="GO" id="GO:0004826">
    <property type="term" value="F:phenylalanine-tRNA ligase activity"/>
    <property type="evidence" value="ECO:0007669"/>
    <property type="project" value="InterPro"/>
</dbReference>
<organism evidence="2 3">
    <name type="scientific">Paludibacterium purpuratum</name>
    <dbReference type="NCBI Taxonomy" id="1144873"/>
    <lineage>
        <taxon>Bacteria</taxon>
        <taxon>Pseudomonadati</taxon>
        <taxon>Pseudomonadota</taxon>
        <taxon>Betaproteobacteria</taxon>
        <taxon>Neisseriales</taxon>
        <taxon>Chromobacteriaceae</taxon>
        <taxon>Paludibacterium</taxon>
    </lineage>
</organism>
<dbReference type="OrthoDB" id="276580at2"/>
<dbReference type="InterPro" id="IPR005146">
    <property type="entry name" value="B3/B4_tRNA-bd"/>
</dbReference>
<evidence type="ECO:0000313" key="2">
    <source>
        <dbReference type="EMBL" id="TDR81502.1"/>
    </source>
</evidence>
<gene>
    <name evidence="2" type="ORF">DFP86_103155</name>
</gene>
<reference evidence="2 3" key="1">
    <citation type="submission" date="2019-03" db="EMBL/GenBank/DDBJ databases">
        <title>Genomic Encyclopedia of Type Strains, Phase III (KMG-III): the genomes of soil and plant-associated and newly described type strains.</title>
        <authorList>
            <person name="Whitman W."/>
        </authorList>
    </citation>
    <scope>NUCLEOTIDE SEQUENCE [LARGE SCALE GENOMIC DNA]</scope>
    <source>
        <strain evidence="2 3">CECT 8976</strain>
    </source>
</reference>
<dbReference type="SMART" id="SM00873">
    <property type="entry name" value="B3_4"/>
    <property type="match status" value="1"/>
</dbReference>
<feature type="domain" description="B3/B4 tRNA-binding" evidence="1">
    <location>
        <begin position="52"/>
        <end position="205"/>
    </location>
</feature>
<dbReference type="EMBL" id="SNZP01000003">
    <property type="protein sequence ID" value="TDR81502.1"/>
    <property type="molecule type" value="Genomic_DNA"/>
</dbReference>
<dbReference type="GO" id="GO:0003723">
    <property type="term" value="F:RNA binding"/>
    <property type="evidence" value="ECO:0007669"/>
    <property type="project" value="InterPro"/>
</dbReference>
<dbReference type="RefSeq" id="WP_133678871.1">
    <property type="nucleotide sequence ID" value="NZ_SNZP01000003.1"/>
</dbReference>
<dbReference type="Gene3D" id="3.50.40.10">
    <property type="entry name" value="Phenylalanyl-trna Synthetase, Chain B, domain 3"/>
    <property type="match status" value="1"/>
</dbReference>
<proteinExistence type="predicted"/>
<dbReference type="SUPFAM" id="SSF56037">
    <property type="entry name" value="PheT/TilS domain"/>
    <property type="match status" value="1"/>
</dbReference>
<keyword evidence="3" id="KW-1185">Reference proteome</keyword>
<protein>
    <submittedName>
        <fullName evidence="2">DNA/RNA-binding domain of Phe-tRNA-synthetase-like protein</fullName>
    </submittedName>
</protein>
<dbReference type="Proteomes" id="UP000295611">
    <property type="component" value="Unassembled WGS sequence"/>
</dbReference>
<dbReference type="Pfam" id="PF03483">
    <property type="entry name" value="B3_4"/>
    <property type="match status" value="1"/>
</dbReference>
<sequence length="221" mass="24306">MLITLDAKVLARYPDMQVCGLVVRGVDAAAVDALSFDGWPTPETGRAEEVVAHWKALHKTLSADKHARCSIAWLVKAAATERLRRIHPLVDLYNQASLGSLCPFGGEDIARLQGALTLTLAHGQEGFVPLGRPDELQRPGNGEVVWLDGEDQVVCRALNWLESDRHKITERTCDVVFVSERPVPQLPDPQDGMTWLARKLAGAAQRIHAFRLDAAHPQEDA</sequence>
<dbReference type="InterPro" id="IPR020825">
    <property type="entry name" value="Phe-tRNA_synthase-like_B3/B4"/>
</dbReference>
<dbReference type="PANTHER" id="PTHR39209:SF2">
    <property type="entry name" value="CYTOPLASMIC PROTEIN"/>
    <property type="match status" value="1"/>
</dbReference>
<dbReference type="AlphaFoldDB" id="A0A4R7BBN5"/>
<comment type="caution">
    <text evidence="2">The sequence shown here is derived from an EMBL/GenBank/DDBJ whole genome shotgun (WGS) entry which is preliminary data.</text>
</comment>
<name>A0A4R7BBN5_9NEIS</name>
<dbReference type="PANTHER" id="PTHR39209">
    <property type="match status" value="1"/>
</dbReference>
<evidence type="ECO:0000313" key="3">
    <source>
        <dbReference type="Proteomes" id="UP000295611"/>
    </source>
</evidence>
<accession>A0A4R7BBN5</accession>